<keyword evidence="7 17" id="KW-0067">ATP-binding</keyword>
<protein>
    <recommendedName>
        <fullName evidence="19">Bifunctional NAD(P)H-hydrate repair enzyme</fullName>
    </recommendedName>
    <alternativeName>
        <fullName evidence="19">Nicotinamide nucleotide repair protein</fullName>
    </alternativeName>
    <domain>
        <recommendedName>
            <fullName evidence="19">ADP-dependent (S)-NAD(P)H-hydrate dehydratase</fullName>
            <ecNumber evidence="19">4.2.1.136</ecNumber>
        </recommendedName>
        <alternativeName>
            <fullName evidence="19">ADP-dependent NAD(P)HX dehydratase</fullName>
        </alternativeName>
    </domain>
    <domain>
        <recommendedName>
            <fullName evidence="19">NAD(P)H-hydrate epimerase</fullName>
            <ecNumber evidence="19">5.1.99.6</ecNumber>
        </recommendedName>
    </domain>
</protein>
<dbReference type="PROSITE" id="PS51385">
    <property type="entry name" value="YJEF_N"/>
    <property type="match status" value="1"/>
</dbReference>
<name>A0ABT7ULB9_9FIRM</name>
<comment type="catalytic activity">
    <reaction evidence="1 18 19">
        <text>(6R)-NADHX = (6S)-NADHX</text>
        <dbReference type="Rhea" id="RHEA:32215"/>
        <dbReference type="ChEBI" id="CHEBI:64074"/>
        <dbReference type="ChEBI" id="CHEBI:64075"/>
        <dbReference type="EC" id="5.1.99.6"/>
    </reaction>
</comment>
<reference evidence="23" key="1">
    <citation type="submission" date="2023-06" db="EMBL/GenBank/DDBJ databases">
        <title>Identification and characterization of horizontal gene transfer across gut microbiota members of farm animals based on homology search.</title>
        <authorList>
            <person name="Zeman M."/>
            <person name="Kubasova T."/>
            <person name="Jahodarova E."/>
            <person name="Nykrynova M."/>
            <person name="Rychlik I."/>
        </authorList>
    </citation>
    <scope>NUCLEOTIDE SEQUENCE [LARGE SCALE GENOMIC DNA]</scope>
    <source>
        <strain evidence="23">ET341</strain>
    </source>
</reference>
<comment type="similarity">
    <text evidence="4 19">In the C-terminal section; belongs to the NnrD/CARKD family.</text>
</comment>
<evidence type="ECO:0000259" key="21">
    <source>
        <dbReference type="PROSITE" id="PS51385"/>
    </source>
</evidence>
<dbReference type="Gene3D" id="3.40.1190.20">
    <property type="match status" value="1"/>
</dbReference>
<accession>A0ABT7ULB9</accession>
<dbReference type="RefSeq" id="WP_289527980.1">
    <property type="nucleotide sequence ID" value="NZ_JAUDCK010000032.1"/>
</dbReference>
<evidence type="ECO:0000256" key="14">
    <source>
        <dbReference type="ARBA" id="ARBA00025153"/>
    </source>
</evidence>
<dbReference type="SUPFAM" id="SSF53613">
    <property type="entry name" value="Ribokinase-like"/>
    <property type="match status" value="1"/>
</dbReference>
<keyword evidence="23" id="KW-1185">Reference proteome</keyword>
<dbReference type="Pfam" id="PF01256">
    <property type="entry name" value="Carb_kinase"/>
    <property type="match status" value="1"/>
</dbReference>
<feature type="binding site" evidence="17">
    <location>
        <position position="429"/>
    </location>
    <ligand>
        <name>AMP</name>
        <dbReference type="ChEBI" id="CHEBI:456215"/>
    </ligand>
</feature>
<feature type="binding site" evidence="17">
    <location>
        <position position="430"/>
    </location>
    <ligand>
        <name>(6S)-NADPHX</name>
        <dbReference type="ChEBI" id="CHEBI:64076"/>
    </ligand>
</feature>
<sequence length="496" mass="54726">MYIGSHTLMKRYDECLLKHGYTIEQLVDKASDCLLKHIHGESFSIVCGPGNNGADGLSLAIKLYQQKKNVQVFIFENTNHLSKANAYYLQKCYDLSLSVYLFQQDNLEELVGYMTACDTIVDAIFGFGLNSSPRGIYQSVIESINQLYDQEVIAVDIPTGLQCDSGKPYQSVIYATSTITLSAMKNGFLNPDSYFFTGKVIVEKLDVDDVSEEAGLYQMADDKMMFPLLKERIFDGYKGTYGHTCLITGCIEYKGAALLSAKGCVYSGSGITTVMSDQEVIHALTQFCPEATAVLRPPILQKEDFLRYDAILIGCGLGQSLDSYRYVIDVLEKTKQPLVIDGDALTILSAHTDLLKHQNRDIILTPHLGEFQRLCPFDSQDDMLLVAQDFAKEHHVVLVLKGPYTIVTNGQESYRIRAGNKAMATGGMGDVLAGIITSLVGQGYPALQAAMLGVFIHGYTGDLLAKEDYTVIPSKLIEFIPKAMNNMIKSNPEVTS</sequence>
<keyword evidence="11 18" id="KW-0413">Isomerase</keyword>
<comment type="catalytic activity">
    <reaction evidence="2 18 19">
        <text>(6R)-NADPHX = (6S)-NADPHX</text>
        <dbReference type="Rhea" id="RHEA:32227"/>
        <dbReference type="ChEBI" id="CHEBI:64076"/>
        <dbReference type="ChEBI" id="CHEBI:64077"/>
        <dbReference type="EC" id="5.1.99.6"/>
    </reaction>
</comment>
<evidence type="ECO:0000256" key="5">
    <source>
        <dbReference type="ARBA" id="ARBA00022723"/>
    </source>
</evidence>
<evidence type="ECO:0000256" key="4">
    <source>
        <dbReference type="ARBA" id="ARBA00009524"/>
    </source>
</evidence>
<evidence type="ECO:0000256" key="13">
    <source>
        <dbReference type="ARBA" id="ARBA00023268"/>
    </source>
</evidence>
<evidence type="ECO:0000256" key="1">
    <source>
        <dbReference type="ARBA" id="ARBA00000013"/>
    </source>
</evidence>
<feature type="binding site" evidence="18">
    <location>
        <position position="137"/>
    </location>
    <ligand>
        <name>(6S)-NADPHX</name>
        <dbReference type="ChEBI" id="CHEBI:64076"/>
    </ligand>
</feature>
<feature type="binding site" evidence="18">
    <location>
        <position position="52"/>
    </location>
    <ligand>
        <name>K(+)</name>
        <dbReference type="ChEBI" id="CHEBI:29103"/>
    </ligand>
</feature>
<gene>
    <name evidence="17" type="primary">nnrD</name>
    <name evidence="18" type="synonym">nnrE</name>
    <name evidence="22" type="ORF">QUV98_08635</name>
</gene>
<comment type="catalytic activity">
    <reaction evidence="15 17 19">
        <text>(6S)-NADHX + ADP = AMP + phosphate + NADH + H(+)</text>
        <dbReference type="Rhea" id="RHEA:32223"/>
        <dbReference type="ChEBI" id="CHEBI:15378"/>
        <dbReference type="ChEBI" id="CHEBI:43474"/>
        <dbReference type="ChEBI" id="CHEBI:57945"/>
        <dbReference type="ChEBI" id="CHEBI:64074"/>
        <dbReference type="ChEBI" id="CHEBI:456215"/>
        <dbReference type="ChEBI" id="CHEBI:456216"/>
        <dbReference type="EC" id="4.2.1.136"/>
    </reaction>
</comment>
<dbReference type="NCBIfam" id="TIGR00197">
    <property type="entry name" value="yjeF_nterm"/>
    <property type="match status" value="1"/>
</dbReference>
<comment type="caution">
    <text evidence="22">The sequence shown here is derived from an EMBL/GenBank/DDBJ whole genome shotgun (WGS) entry which is preliminary data.</text>
</comment>
<keyword evidence="10 17" id="KW-0520">NAD</keyword>
<keyword evidence="8 17" id="KW-0521">NADP</keyword>
<comment type="cofactor">
    <cofactor evidence="17">
        <name>Mg(2+)</name>
        <dbReference type="ChEBI" id="CHEBI:18420"/>
    </cofactor>
</comment>
<feature type="binding site" evidence="18">
    <location>
        <position position="122"/>
    </location>
    <ligand>
        <name>K(+)</name>
        <dbReference type="ChEBI" id="CHEBI:29103"/>
    </ligand>
</feature>
<comment type="function">
    <text evidence="18">Catalyzes the epimerization of the S- and R-forms of NAD(P)HX, a damaged form of NAD(P)H that is a result of enzymatic or heat-dependent hydration. This is a prerequisite for the S-specific NAD(P)H-hydrate dehydratase to allow the repair of both epimers of NAD(P)HX.</text>
</comment>
<dbReference type="PANTHER" id="PTHR12592:SF0">
    <property type="entry name" value="ATP-DEPENDENT (S)-NAD(P)H-HYDRATE DEHYDRATASE"/>
    <property type="match status" value="1"/>
</dbReference>
<dbReference type="Pfam" id="PF03853">
    <property type="entry name" value="YjeF_N"/>
    <property type="match status" value="1"/>
</dbReference>
<feature type="binding site" evidence="18">
    <location>
        <begin position="126"/>
        <end position="132"/>
    </location>
    <ligand>
        <name>(6S)-NADPHX</name>
        <dbReference type="ChEBI" id="CHEBI:64076"/>
    </ligand>
</feature>
<comment type="function">
    <text evidence="14 19">Bifunctional enzyme that catalyzes the epimerization of the S- and R-forms of NAD(P)HX and the dehydration of the S-form of NAD(P)HX at the expense of ADP, which is converted to AMP. This allows the repair of both epimers of NAD(P)HX, a damaged form of NAD(P)H that is a result of enzymatic or heat-dependent hydration.</text>
</comment>
<evidence type="ECO:0000313" key="23">
    <source>
        <dbReference type="Proteomes" id="UP001529275"/>
    </source>
</evidence>
<evidence type="ECO:0000256" key="6">
    <source>
        <dbReference type="ARBA" id="ARBA00022741"/>
    </source>
</evidence>
<evidence type="ECO:0000256" key="12">
    <source>
        <dbReference type="ARBA" id="ARBA00023239"/>
    </source>
</evidence>
<dbReference type="Gene3D" id="3.40.50.10260">
    <property type="entry name" value="YjeF N-terminal domain"/>
    <property type="match status" value="1"/>
</dbReference>
<keyword evidence="5 18" id="KW-0479">Metal-binding</keyword>
<proteinExistence type="inferred from homology"/>
<comment type="similarity">
    <text evidence="17">Belongs to the NnrD/CARKD family.</text>
</comment>
<dbReference type="EC" id="4.2.1.136" evidence="19"/>
<comment type="subunit">
    <text evidence="17">Homotetramer.</text>
</comment>
<dbReference type="InterPro" id="IPR029056">
    <property type="entry name" value="Ribokinase-like"/>
</dbReference>
<feature type="domain" description="YjeF N-terminal" evidence="21">
    <location>
        <begin position="9"/>
        <end position="213"/>
    </location>
</feature>
<dbReference type="PIRSF" id="PIRSF017184">
    <property type="entry name" value="Nnr"/>
    <property type="match status" value="1"/>
</dbReference>
<evidence type="ECO:0000256" key="9">
    <source>
        <dbReference type="ARBA" id="ARBA00022958"/>
    </source>
</evidence>
<evidence type="ECO:0000256" key="15">
    <source>
        <dbReference type="ARBA" id="ARBA00048238"/>
    </source>
</evidence>
<comment type="similarity">
    <text evidence="18">Belongs to the NnrE/AIBP family.</text>
</comment>
<dbReference type="CDD" id="cd01171">
    <property type="entry name" value="YXKO-related"/>
    <property type="match status" value="1"/>
</dbReference>
<feature type="binding site" evidence="18">
    <location>
        <begin position="51"/>
        <end position="55"/>
    </location>
    <ligand>
        <name>(6S)-NADPHX</name>
        <dbReference type="ChEBI" id="CHEBI:64076"/>
    </ligand>
</feature>
<evidence type="ECO:0000256" key="10">
    <source>
        <dbReference type="ARBA" id="ARBA00023027"/>
    </source>
</evidence>
<evidence type="ECO:0000256" key="17">
    <source>
        <dbReference type="HAMAP-Rule" id="MF_01965"/>
    </source>
</evidence>
<keyword evidence="13" id="KW-0511">Multifunctional enzyme</keyword>
<feature type="binding site" evidence="18">
    <location>
        <position position="159"/>
    </location>
    <ligand>
        <name>K(+)</name>
        <dbReference type="ChEBI" id="CHEBI:29103"/>
    </ligand>
</feature>
<dbReference type="EC" id="5.1.99.6" evidence="19"/>
<evidence type="ECO:0000256" key="2">
    <source>
        <dbReference type="ARBA" id="ARBA00000909"/>
    </source>
</evidence>
<keyword evidence="12 17" id="KW-0456">Lyase</keyword>
<dbReference type="HAMAP" id="MF_01965">
    <property type="entry name" value="NADHX_dehydratase"/>
    <property type="match status" value="1"/>
</dbReference>
<evidence type="ECO:0000259" key="20">
    <source>
        <dbReference type="PROSITE" id="PS51383"/>
    </source>
</evidence>
<organism evidence="22 23">
    <name type="scientific">Massilimicrobiota timonensis</name>
    <dbReference type="NCBI Taxonomy" id="1776392"/>
    <lineage>
        <taxon>Bacteria</taxon>
        <taxon>Bacillati</taxon>
        <taxon>Bacillota</taxon>
        <taxon>Erysipelotrichia</taxon>
        <taxon>Erysipelotrichales</taxon>
        <taxon>Erysipelotrichaceae</taxon>
        <taxon>Massilimicrobiota</taxon>
    </lineage>
</organism>
<dbReference type="InterPro" id="IPR000631">
    <property type="entry name" value="CARKD"/>
</dbReference>
<keyword evidence="6 17" id="KW-0547">Nucleotide-binding</keyword>
<evidence type="ECO:0000256" key="11">
    <source>
        <dbReference type="ARBA" id="ARBA00023235"/>
    </source>
</evidence>
<evidence type="ECO:0000256" key="19">
    <source>
        <dbReference type="PIRNR" id="PIRNR017184"/>
    </source>
</evidence>
<evidence type="ECO:0000256" key="3">
    <source>
        <dbReference type="ARBA" id="ARBA00006001"/>
    </source>
</evidence>
<feature type="domain" description="YjeF C-terminal" evidence="20">
    <location>
        <begin position="221"/>
        <end position="487"/>
    </location>
</feature>
<dbReference type="PROSITE" id="PS51383">
    <property type="entry name" value="YJEF_C_3"/>
    <property type="match status" value="1"/>
</dbReference>
<keyword evidence="9 18" id="KW-0630">Potassium</keyword>
<dbReference type="InterPro" id="IPR036652">
    <property type="entry name" value="YjeF_N_dom_sf"/>
</dbReference>
<dbReference type="Proteomes" id="UP001529275">
    <property type="component" value="Unassembled WGS sequence"/>
</dbReference>
<evidence type="ECO:0000256" key="8">
    <source>
        <dbReference type="ARBA" id="ARBA00022857"/>
    </source>
</evidence>
<comment type="cofactor">
    <cofactor evidence="18 19">
        <name>K(+)</name>
        <dbReference type="ChEBI" id="CHEBI:29103"/>
    </cofactor>
    <text evidence="18 19">Binds 1 potassium ion per subunit.</text>
</comment>
<feature type="binding site" evidence="17">
    <location>
        <position position="367"/>
    </location>
    <ligand>
        <name>(6S)-NADPHX</name>
        <dbReference type="ChEBI" id="CHEBI:64076"/>
    </ligand>
</feature>
<evidence type="ECO:0000256" key="18">
    <source>
        <dbReference type="HAMAP-Rule" id="MF_01966"/>
    </source>
</evidence>
<comment type="function">
    <text evidence="17">Catalyzes the dehydration of the S-form of NAD(P)HX at the expense of ADP, which is converted to AMP. Together with NAD(P)HX epimerase, which catalyzes the epimerization of the S- and R-forms, the enzyme allows the repair of both epimers of NAD(P)HX, a damaged form of NAD(P)H that is a result of enzymatic or heat-dependent hydration.</text>
</comment>
<dbReference type="EMBL" id="JAUDCK010000032">
    <property type="protein sequence ID" value="MDM8196380.1"/>
    <property type="molecule type" value="Genomic_DNA"/>
</dbReference>
<feature type="binding site" evidence="17">
    <location>
        <position position="316"/>
    </location>
    <ligand>
        <name>(6S)-NADPHX</name>
        <dbReference type="ChEBI" id="CHEBI:64076"/>
    </ligand>
</feature>
<dbReference type="SUPFAM" id="SSF64153">
    <property type="entry name" value="YjeF N-terminal domain-like"/>
    <property type="match status" value="1"/>
</dbReference>
<evidence type="ECO:0000256" key="7">
    <source>
        <dbReference type="ARBA" id="ARBA00022840"/>
    </source>
</evidence>
<evidence type="ECO:0000313" key="22">
    <source>
        <dbReference type="EMBL" id="MDM8196380.1"/>
    </source>
</evidence>
<reference evidence="22 23" key="2">
    <citation type="submission" date="2023-06" db="EMBL/GenBank/DDBJ databases">
        <authorList>
            <person name="Zeman M."/>
            <person name="Kubasova T."/>
            <person name="Jahodarova E."/>
            <person name="Nykrynova M."/>
            <person name="Rychlik I."/>
        </authorList>
    </citation>
    <scope>NUCLEOTIDE SEQUENCE [LARGE SCALE GENOMIC DNA]</scope>
    <source>
        <strain evidence="22 23">ET341</strain>
    </source>
</reference>
<feature type="binding site" evidence="18">
    <location>
        <position position="156"/>
    </location>
    <ligand>
        <name>(6S)-NADPHX</name>
        <dbReference type="ChEBI" id="CHEBI:64076"/>
    </ligand>
</feature>
<evidence type="ECO:0000256" key="16">
    <source>
        <dbReference type="ARBA" id="ARBA00049209"/>
    </source>
</evidence>
<comment type="similarity">
    <text evidence="3 19">In the N-terminal section; belongs to the NnrE/AIBP family.</text>
</comment>
<comment type="catalytic activity">
    <reaction evidence="16 17 19">
        <text>(6S)-NADPHX + ADP = AMP + phosphate + NADPH + H(+)</text>
        <dbReference type="Rhea" id="RHEA:32235"/>
        <dbReference type="ChEBI" id="CHEBI:15378"/>
        <dbReference type="ChEBI" id="CHEBI:43474"/>
        <dbReference type="ChEBI" id="CHEBI:57783"/>
        <dbReference type="ChEBI" id="CHEBI:64076"/>
        <dbReference type="ChEBI" id="CHEBI:456215"/>
        <dbReference type="ChEBI" id="CHEBI:456216"/>
        <dbReference type="EC" id="4.2.1.136"/>
    </reaction>
</comment>
<dbReference type="PROSITE" id="PS01050">
    <property type="entry name" value="YJEF_C_2"/>
    <property type="match status" value="1"/>
</dbReference>
<feature type="binding site" evidence="17">
    <location>
        <position position="256"/>
    </location>
    <ligand>
        <name>(6S)-NADPHX</name>
        <dbReference type="ChEBI" id="CHEBI:64076"/>
    </ligand>
</feature>
<dbReference type="InterPro" id="IPR017953">
    <property type="entry name" value="Carbohydrate_kinase_pred_CS"/>
</dbReference>
<dbReference type="InterPro" id="IPR004443">
    <property type="entry name" value="YjeF_N_dom"/>
</dbReference>
<dbReference type="PANTHER" id="PTHR12592">
    <property type="entry name" value="ATP-DEPENDENT (S)-NAD(P)H-HYDRATE DEHYDRATASE FAMILY MEMBER"/>
    <property type="match status" value="1"/>
</dbReference>
<dbReference type="InterPro" id="IPR030677">
    <property type="entry name" value="Nnr"/>
</dbReference>
<dbReference type="NCBIfam" id="TIGR00196">
    <property type="entry name" value="yjeF_cterm"/>
    <property type="match status" value="1"/>
</dbReference>
<feature type="binding site" evidence="17">
    <location>
        <begin position="401"/>
        <end position="405"/>
    </location>
    <ligand>
        <name>AMP</name>
        <dbReference type="ChEBI" id="CHEBI:456215"/>
    </ligand>
</feature>
<dbReference type="HAMAP" id="MF_01966">
    <property type="entry name" value="NADHX_epimerase"/>
    <property type="match status" value="1"/>
</dbReference>